<dbReference type="InterPro" id="IPR023210">
    <property type="entry name" value="NADP_OxRdtase_dom"/>
</dbReference>
<evidence type="ECO:0000313" key="4">
    <source>
        <dbReference type="Proteomes" id="UP000256913"/>
    </source>
</evidence>
<evidence type="ECO:0000259" key="2">
    <source>
        <dbReference type="Pfam" id="PF00248"/>
    </source>
</evidence>
<comment type="caution">
    <text evidence="3">The sequence shown here is derived from an EMBL/GenBank/DDBJ whole genome shotgun (WGS) entry which is preliminary data.</text>
</comment>
<evidence type="ECO:0000256" key="1">
    <source>
        <dbReference type="ARBA" id="ARBA00023002"/>
    </source>
</evidence>
<dbReference type="Pfam" id="PF00248">
    <property type="entry name" value="Aldo_ket_red"/>
    <property type="match status" value="1"/>
</dbReference>
<evidence type="ECO:0000313" key="3">
    <source>
        <dbReference type="EMBL" id="REF99350.1"/>
    </source>
</evidence>
<keyword evidence="1" id="KW-0560">Oxidoreductase</keyword>
<organism evidence="3 4">
    <name type="scientific">Asanoa ferruginea</name>
    <dbReference type="NCBI Taxonomy" id="53367"/>
    <lineage>
        <taxon>Bacteria</taxon>
        <taxon>Bacillati</taxon>
        <taxon>Actinomycetota</taxon>
        <taxon>Actinomycetes</taxon>
        <taxon>Micromonosporales</taxon>
        <taxon>Micromonosporaceae</taxon>
        <taxon>Asanoa</taxon>
    </lineage>
</organism>
<dbReference type="PANTHER" id="PTHR43364">
    <property type="entry name" value="NADH-SPECIFIC METHYLGLYOXAL REDUCTASE-RELATED"/>
    <property type="match status" value="1"/>
</dbReference>
<accession>A0A3D9ZZP7</accession>
<reference evidence="3 4" key="1">
    <citation type="submission" date="2018-08" db="EMBL/GenBank/DDBJ databases">
        <title>Sequencing the genomes of 1000 actinobacteria strains.</title>
        <authorList>
            <person name="Klenk H.-P."/>
        </authorList>
    </citation>
    <scope>NUCLEOTIDE SEQUENCE [LARGE SCALE GENOMIC DNA]</scope>
    <source>
        <strain evidence="3 4">DSM 44099</strain>
    </source>
</reference>
<feature type="domain" description="NADP-dependent oxidoreductase" evidence="2">
    <location>
        <begin position="27"/>
        <end position="333"/>
    </location>
</feature>
<keyword evidence="4" id="KW-1185">Reference proteome</keyword>
<dbReference type="PANTHER" id="PTHR43364:SF18">
    <property type="entry name" value="OXIDOREDUCTASE"/>
    <property type="match status" value="1"/>
</dbReference>
<dbReference type="CDD" id="cd19091">
    <property type="entry name" value="AKR_PsAKR"/>
    <property type="match status" value="1"/>
</dbReference>
<dbReference type="Gene3D" id="3.20.20.100">
    <property type="entry name" value="NADP-dependent oxidoreductase domain"/>
    <property type="match status" value="1"/>
</dbReference>
<dbReference type="AlphaFoldDB" id="A0A3D9ZZP7"/>
<gene>
    <name evidence="3" type="ORF">DFJ67_5385</name>
</gene>
<dbReference type="InterPro" id="IPR020471">
    <property type="entry name" value="AKR"/>
</dbReference>
<name>A0A3D9ZZP7_9ACTN</name>
<dbReference type="SUPFAM" id="SSF51430">
    <property type="entry name" value="NAD(P)-linked oxidoreductase"/>
    <property type="match status" value="1"/>
</dbReference>
<dbReference type="InterPro" id="IPR036812">
    <property type="entry name" value="NAD(P)_OxRdtase_dom_sf"/>
</dbReference>
<dbReference type="InterPro" id="IPR050523">
    <property type="entry name" value="AKR_Detox_Biosynth"/>
</dbReference>
<dbReference type="PRINTS" id="PR00069">
    <property type="entry name" value="ALDKETRDTASE"/>
</dbReference>
<proteinExistence type="predicted"/>
<dbReference type="GO" id="GO:0005829">
    <property type="term" value="C:cytosol"/>
    <property type="evidence" value="ECO:0007669"/>
    <property type="project" value="UniProtKB-ARBA"/>
</dbReference>
<dbReference type="GO" id="GO:0016491">
    <property type="term" value="F:oxidoreductase activity"/>
    <property type="evidence" value="ECO:0007669"/>
    <property type="project" value="UniProtKB-KW"/>
</dbReference>
<dbReference type="EMBL" id="QUMQ01000001">
    <property type="protein sequence ID" value="REF99350.1"/>
    <property type="molecule type" value="Genomic_DNA"/>
</dbReference>
<dbReference type="FunFam" id="3.20.20.100:FF:000004">
    <property type="entry name" value="Oxidoreductase, aldo/keto reductase"/>
    <property type="match status" value="1"/>
</dbReference>
<dbReference type="Proteomes" id="UP000256913">
    <property type="component" value="Unassembled WGS sequence"/>
</dbReference>
<protein>
    <submittedName>
        <fullName evidence="3">Aryl-alcohol dehydrogenase-like predicted oxidoreductase</fullName>
    </submittedName>
</protein>
<sequence length="358" mass="38640">MSGQRDGEKGQTVKYRLLGRTGVWVSEISLGTMTFGGKDHPVFSKLGALGQEQVNQVVGTALDAGVNFIDTADVYADGESEELLGRAIGKRRRDVVIGTKLLAPVGPGPNDQGLTRLHVMRSLEDSLRRLGTDYIDLYQIHNHDHVTPIEETLSALDDAVRQGKIRYIGSSNLAAWQISKALGVSALHNQARFVANQTHYSLVSRDAERDLVPMAEDAGLSLTVWSPLAGGFLSGKFDRGGVATELDSRRIQAGADFVPFDEEAGFAIVDALRVVAARHEVSPARVAIAWLLAQRAVTSVVVGARKLDQLTDNIAASDLTLTEQDLAELDEVSRPPVAYPNWIQAAFGPTRIPAANRA</sequence>